<evidence type="ECO:0000313" key="1">
    <source>
        <dbReference type="EMBL" id="VEP13223.1"/>
    </source>
</evidence>
<keyword evidence="2" id="KW-1185">Reference proteome</keyword>
<sequence>MLFVTIFGVADLANECATAKPSPLGVLGVSLNEQLVQDSNVTQNNTVRSYKLSCYKLSCFEIILNNSID</sequence>
<dbReference type="Proteomes" id="UP000320055">
    <property type="component" value="Unassembled WGS sequence"/>
</dbReference>
<protein>
    <submittedName>
        <fullName evidence="1">Uncharacterized protein</fullName>
    </submittedName>
</protein>
<evidence type="ECO:0000313" key="2">
    <source>
        <dbReference type="Proteomes" id="UP000320055"/>
    </source>
</evidence>
<dbReference type="EMBL" id="CAACVJ010000101">
    <property type="protein sequence ID" value="VEP13223.1"/>
    <property type="molecule type" value="Genomic_DNA"/>
</dbReference>
<organism evidence="1 2">
    <name type="scientific">Hyella patelloides LEGE 07179</name>
    <dbReference type="NCBI Taxonomy" id="945734"/>
    <lineage>
        <taxon>Bacteria</taxon>
        <taxon>Bacillati</taxon>
        <taxon>Cyanobacteriota</taxon>
        <taxon>Cyanophyceae</taxon>
        <taxon>Pleurocapsales</taxon>
        <taxon>Hyellaceae</taxon>
        <taxon>Hyella</taxon>
    </lineage>
</organism>
<accession>A0A563VP68</accession>
<dbReference type="AlphaFoldDB" id="A0A563VP68"/>
<name>A0A563VP68_9CYAN</name>
<reference evidence="1 2" key="1">
    <citation type="submission" date="2019-01" db="EMBL/GenBank/DDBJ databases">
        <authorList>
            <person name="Brito A."/>
        </authorList>
    </citation>
    <scope>NUCLEOTIDE SEQUENCE [LARGE SCALE GENOMIC DNA]</scope>
    <source>
        <strain evidence="1">1</strain>
    </source>
</reference>
<proteinExistence type="predicted"/>
<gene>
    <name evidence="1" type="ORF">H1P_190022</name>
</gene>